<dbReference type="OrthoDB" id="5104187at2759"/>
<evidence type="ECO:0000313" key="2">
    <source>
        <dbReference type="EMBL" id="CAE1296468.1"/>
    </source>
</evidence>
<organism evidence="2 3">
    <name type="scientific">Acanthosepion pharaonis</name>
    <name type="common">Pharaoh cuttlefish</name>
    <name type="synonym">Sepia pharaonis</name>
    <dbReference type="NCBI Taxonomy" id="158019"/>
    <lineage>
        <taxon>Eukaryota</taxon>
        <taxon>Metazoa</taxon>
        <taxon>Spiralia</taxon>
        <taxon>Lophotrochozoa</taxon>
        <taxon>Mollusca</taxon>
        <taxon>Cephalopoda</taxon>
        <taxon>Coleoidea</taxon>
        <taxon>Decapodiformes</taxon>
        <taxon>Sepiida</taxon>
        <taxon>Sepiina</taxon>
        <taxon>Sepiidae</taxon>
        <taxon>Acanthosepion</taxon>
    </lineage>
</organism>
<gene>
    <name evidence="2" type="ORF">SPHA_51461</name>
</gene>
<comment type="caution">
    <text evidence="2">The sequence shown here is derived from an EMBL/GenBank/DDBJ whole genome shotgun (WGS) entry which is preliminary data.</text>
</comment>
<dbReference type="EMBL" id="CAHIKZ030003114">
    <property type="protein sequence ID" value="CAE1296468.1"/>
    <property type="molecule type" value="Genomic_DNA"/>
</dbReference>
<sequence>MFYSFFLLICFFPRFNLVAICVYHFSSGHGKSICQFSHGSVLSLFVQVVTWLPPLPAPHVPLHFFVPFSLPTFPSVSGDVLTASAGSVSGGVLTASAGSVSGGDLVGSVLTGDNTASVGSVSGGDLTASVGSVSGGDLTASVGSVSGGDLTASVGSVSRRSQCQRRLMSGGDLTASVGSVSGGDLTASVGSVSGGDLTASVTPLSPDALMCNFLPLSHAVNDFDRYSTLSFFYILFLFSLPLSNTFPSRFSH</sequence>
<dbReference type="AlphaFoldDB" id="A0A812DD31"/>
<keyword evidence="3" id="KW-1185">Reference proteome</keyword>
<evidence type="ECO:0000256" key="1">
    <source>
        <dbReference type="SAM" id="SignalP"/>
    </source>
</evidence>
<protein>
    <submittedName>
        <fullName evidence="2">Uncharacterized protein</fullName>
    </submittedName>
</protein>
<reference evidence="2" key="1">
    <citation type="submission" date="2021-01" db="EMBL/GenBank/DDBJ databases">
        <authorList>
            <person name="Li R."/>
            <person name="Bekaert M."/>
        </authorList>
    </citation>
    <scope>NUCLEOTIDE SEQUENCE</scope>
    <source>
        <strain evidence="2">Farmed</strain>
    </source>
</reference>
<name>A0A812DD31_ACAPH</name>
<feature type="signal peptide" evidence="1">
    <location>
        <begin position="1"/>
        <end position="30"/>
    </location>
</feature>
<feature type="chain" id="PRO_5032808990" evidence="1">
    <location>
        <begin position="31"/>
        <end position="252"/>
    </location>
</feature>
<dbReference type="Proteomes" id="UP000597762">
    <property type="component" value="Unassembled WGS sequence"/>
</dbReference>
<keyword evidence="1" id="KW-0732">Signal</keyword>
<evidence type="ECO:0000313" key="3">
    <source>
        <dbReference type="Proteomes" id="UP000597762"/>
    </source>
</evidence>
<accession>A0A812DD31</accession>
<proteinExistence type="predicted"/>